<comment type="subcellular location">
    <subcellularLocation>
        <location evidence="1">Cell membrane</location>
        <topology evidence="1">Multi-pass membrane protein</topology>
    </subcellularLocation>
    <subcellularLocation>
        <location evidence="13">Membrane</location>
        <topology evidence="13">Multi-pass membrane protein</topology>
    </subcellularLocation>
</comment>
<dbReference type="AlphaFoldDB" id="A0A2N1PGC0"/>
<evidence type="ECO:0000256" key="3">
    <source>
        <dbReference type="ARBA" id="ARBA00015325"/>
    </source>
</evidence>
<dbReference type="CDD" id="cd19961">
    <property type="entry name" value="EcYidC-like_peri"/>
    <property type="match status" value="1"/>
</dbReference>
<evidence type="ECO:0000256" key="11">
    <source>
        <dbReference type="ARBA" id="ARBA00033245"/>
    </source>
</evidence>
<dbReference type="GO" id="GO:0051205">
    <property type="term" value="P:protein insertion into membrane"/>
    <property type="evidence" value="ECO:0007669"/>
    <property type="project" value="TreeGrafter"/>
</dbReference>
<evidence type="ECO:0000313" key="19">
    <source>
        <dbReference type="Proteomes" id="UP000233256"/>
    </source>
</evidence>
<evidence type="ECO:0000256" key="12">
    <source>
        <dbReference type="ARBA" id="ARBA00033342"/>
    </source>
</evidence>
<dbReference type="EMBL" id="PGXC01000162">
    <property type="protein sequence ID" value="PKK87374.1"/>
    <property type="molecule type" value="Genomic_DNA"/>
</dbReference>
<proteinExistence type="inferred from homology"/>
<protein>
    <recommendedName>
        <fullName evidence="3">Membrane protein insertase YidC</fullName>
    </recommendedName>
    <alternativeName>
        <fullName evidence="12">Foldase YidC</fullName>
    </alternativeName>
    <alternativeName>
        <fullName evidence="11">Membrane integrase YidC</fullName>
    </alternativeName>
</protein>
<accession>A0A2N1PGC0</accession>
<dbReference type="GO" id="GO:0015031">
    <property type="term" value="P:protein transport"/>
    <property type="evidence" value="ECO:0007669"/>
    <property type="project" value="UniProtKB-KW"/>
</dbReference>
<evidence type="ECO:0000256" key="2">
    <source>
        <dbReference type="ARBA" id="ARBA00010527"/>
    </source>
</evidence>
<evidence type="ECO:0000256" key="6">
    <source>
        <dbReference type="ARBA" id="ARBA00022692"/>
    </source>
</evidence>
<keyword evidence="5" id="KW-1003">Cell membrane</keyword>
<comment type="caution">
    <text evidence="18">The sequence shown here is derived from an EMBL/GenBank/DDBJ whole genome shotgun (WGS) entry which is preliminary data.</text>
</comment>
<evidence type="ECO:0000256" key="4">
    <source>
        <dbReference type="ARBA" id="ARBA00022448"/>
    </source>
</evidence>
<evidence type="ECO:0000256" key="14">
    <source>
        <dbReference type="SAM" id="MobiDB-lite"/>
    </source>
</evidence>
<evidence type="ECO:0000256" key="1">
    <source>
        <dbReference type="ARBA" id="ARBA00004651"/>
    </source>
</evidence>
<evidence type="ECO:0000256" key="13">
    <source>
        <dbReference type="RuleBase" id="RU003945"/>
    </source>
</evidence>
<keyword evidence="9 15" id="KW-0472">Membrane</keyword>
<dbReference type="InterPro" id="IPR038221">
    <property type="entry name" value="YidC_periplasmic_sf"/>
</dbReference>
<evidence type="ECO:0000256" key="15">
    <source>
        <dbReference type="SAM" id="Phobius"/>
    </source>
</evidence>
<dbReference type="Pfam" id="PF02096">
    <property type="entry name" value="60KD_IMP"/>
    <property type="match status" value="1"/>
</dbReference>
<feature type="region of interest" description="Disordered" evidence="14">
    <location>
        <begin position="44"/>
        <end position="77"/>
    </location>
</feature>
<dbReference type="Proteomes" id="UP000233256">
    <property type="component" value="Unassembled WGS sequence"/>
</dbReference>
<evidence type="ECO:0000259" key="17">
    <source>
        <dbReference type="Pfam" id="PF14849"/>
    </source>
</evidence>
<dbReference type="InterPro" id="IPR047196">
    <property type="entry name" value="YidC_ALB_C"/>
</dbReference>
<organism evidence="18 19">
    <name type="scientific">Candidatus Wallbacteria bacterium HGW-Wallbacteria-1</name>
    <dbReference type="NCBI Taxonomy" id="2013854"/>
    <lineage>
        <taxon>Bacteria</taxon>
        <taxon>Candidatus Walliibacteriota</taxon>
    </lineage>
</organism>
<comment type="similarity">
    <text evidence="2">Belongs to the OXA1/ALB3/YidC family. Type 1 subfamily.</text>
</comment>
<evidence type="ECO:0000256" key="7">
    <source>
        <dbReference type="ARBA" id="ARBA00022927"/>
    </source>
</evidence>
<dbReference type="PANTHER" id="PTHR12428">
    <property type="entry name" value="OXA1"/>
    <property type="match status" value="1"/>
</dbReference>
<gene>
    <name evidence="18" type="ORF">CVV64_22195</name>
</gene>
<evidence type="ECO:0000256" key="10">
    <source>
        <dbReference type="ARBA" id="ARBA00023186"/>
    </source>
</evidence>
<keyword evidence="4" id="KW-0813">Transport</keyword>
<sequence length="465" mass="51956">MDKRTILAVVLSLAVLFLYQTFFVKPQLPQKAAAPQQSIDSIKKDKALTSASPQEKETVLEKPAAPEESAKPEAPSRDILVETPHYTAVFSTRGGALKSLKLKDYYQDCYDCTDDLWPKIKRLFTGSKDPIKPKTKEFVELVDVQNGMPYPLTVTFPESSTSISPNAAFETATGKLDLINAKEKQQLVFSRSHGNVKIEKIFTFDPAGYTIALEVKVHNLTSSPITQVPVINWYQSVDPQKVDDSYGHDGPAVSAGGSIERPEVKKLNGESILGPNVLWSAYESKYFIASLIPENPSLTNVVITRDANNMVCVGTKGRKEVIPGGQNSIFSYSLYLGPKQYDLLRALGVGLENAIDFGWFKWLAIPALYILNFLYGFVQNYGIAIIILTTIIKIIFWPLGNMSYKSMNEMKKLQPKIEALKEKYKNDQTKIGQETMALYREHKVNPFSGCLPMLIQIPVFFGLYK</sequence>
<dbReference type="CDD" id="cd20070">
    <property type="entry name" value="5TM_YidC_Alb3"/>
    <property type="match status" value="1"/>
</dbReference>
<feature type="non-terminal residue" evidence="18">
    <location>
        <position position="465"/>
    </location>
</feature>
<evidence type="ECO:0000256" key="8">
    <source>
        <dbReference type="ARBA" id="ARBA00022989"/>
    </source>
</evidence>
<dbReference type="PANTHER" id="PTHR12428:SF65">
    <property type="entry name" value="CYTOCHROME C OXIDASE ASSEMBLY PROTEIN COX18, MITOCHONDRIAL"/>
    <property type="match status" value="1"/>
</dbReference>
<evidence type="ECO:0000313" key="18">
    <source>
        <dbReference type="EMBL" id="PKK87374.1"/>
    </source>
</evidence>
<dbReference type="GO" id="GO:0032977">
    <property type="term" value="F:membrane insertase activity"/>
    <property type="evidence" value="ECO:0007669"/>
    <property type="project" value="InterPro"/>
</dbReference>
<dbReference type="InterPro" id="IPR028053">
    <property type="entry name" value="Membr_insert_YidC_N"/>
</dbReference>
<keyword evidence="7" id="KW-0653">Protein transport</keyword>
<dbReference type="InterPro" id="IPR001708">
    <property type="entry name" value="YidC/ALB3/OXA1/COX18"/>
</dbReference>
<reference evidence="18 19" key="1">
    <citation type="journal article" date="2017" name="ISME J.">
        <title>Potential for microbial H2 and metal transformations associated with novel bacteria and archaea in deep terrestrial subsurface sediments.</title>
        <authorList>
            <person name="Hernsdorf A.W."/>
            <person name="Amano Y."/>
            <person name="Miyakawa K."/>
            <person name="Ise K."/>
            <person name="Suzuki Y."/>
            <person name="Anantharaman K."/>
            <person name="Probst A."/>
            <person name="Burstein D."/>
            <person name="Thomas B.C."/>
            <person name="Banfield J.F."/>
        </authorList>
    </citation>
    <scope>NUCLEOTIDE SEQUENCE [LARGE SCALE GENOMIC DNA]</scope>
    <source>
        <strain evidence="18">HGW-Wallbacteria-1</strain>
    </source>
</reference>
<evidence type="ECO:0000259" key="16">
    <source>
        <dbReference type="Pfam" id="PF02096"/>
    </source>
</evidence>
<dbReference type="Gene3D" id="2.70.98.90">
    <property type="match status" value="1"/>
</dbReference>
<keyword evidence="10" id="KW-0143">Chaperone</keyword>
<dbReference type="InterPro" id="IPR028055">
    <property type="entry name" value="YidC/Oxa/ALB_C"/>
</dbReference>
<name>A0A2N1PGC0_9BACT</name>
<feature type="transmembrane region" description="Helical" evidence="15">
    <location>
        <begin position="383"/>
        <end position="400"/>
    </location>
</feature>
<dbReference type="GO" id="GO:0005886">
    <property type="term" value="C:plasma membrane"/>
    <property type="evidence" value="ECO:0007669"/>
    <property type="project" value="UniProtKB-SubCell"/>
</dbReference>
<feature type="compositionally biased region" description="Basic and acidic residues" evidence="14">
    <location>
        <begin position="54"/>
        <end position="77"/>
    </location>
</feature>
<dbReference type="NCBIfam" id="TIGR03592">
    <property type="entry name" value="yidC_oxa1_cterm"/>
    <property type="match status" value="1"/>
</dbReference>
<evidence type="ECO:0000256" key="9">
    <source>
        <dbReference type="ARBA" id="ARBA00023136"/>
    </source>
</evidence>
<feature type="domain" description="Membrane insertase YidC N-terminal" evidence="17">
    <location>
        <begin position="138"/>
        <end position="366"/>
    </location>
</feature>
<keyword evidence="6 13" id="KW-0812">Transmembrane</keyword>
<keyword evidence="8 15" id="KW-1133">Transmembrane helix</keyword>
<dbReference type="PRINTS" id="PR00701">
    <property type="entry name" value="60KDINNERMP"/>
</dbReference>
<dbReference type="NCBIfam" id="TIGR03593">
    <property type="entry name" value="yidC_nterm"/>
    <property type="match status" value="2"/>
</dbReference>
<evidence type="ECO:0000256" key="5">
    <source>
        <dbReference type="ARBA" id="ARBA00022475"/>
    </source>
</evidence>
<feature type="domain" description="Membrane insertase YidC/Oxa/ALB C-terminal" evidence="16">
    <location>
        <begin position="381"/>
        <end position="465"/>
    </location>
</feature>
<dbReference type="Pfam" id="PF14849">
    <property type="entry name" value="YidC_periplas"/>
    <property type="match status" value="1"/>
</dbReference>